<dbReference type="AlphaFoldDB" id="A0A2X4RCF7"/>
<dbReference type="GO" id="GO:0003677">
    <property type="term" value="F:DNA binding"/>
    <property type="evidence" value="ECO:0007669"/>
    <property type="project" value="UniProtKB-KW"/>
</dbReference>
<reference evidence="3 4" key="1">
    <citation type="submission" date="2018-06" db="EMBL/GenBank/DDBJ databases">
        <authorList>
            <consortium name="Pathogen Informatics"/>
            <person name="Doyle S."/>
        </authorList>
    </citation>
    <scope>NUCLEOTIDE SEQUENCE [LARGE SCALE GENOMIC DNA]</scope>
    <source>
        <strain evidence="3 4">NCTC10288</strain>
    </source>
</reference>
<evidence type="ECO:0000259" key="2">
    <source>
        <dbReference type="PROSITE" id="PS50937"/>
    </source>
</evidence>
<accession>A0A2X4RCF7</accession>
<dbReference type="Pfam" id="PF13411">
    <property type="entry name" value="MerR_1"/>
    <property type="match status" value="1"/>
</dbReference>
<sequence>MSSKDLHTETLDLETGAALDYDDCGSYVQESLFDIGPDEELGYRVPIACQVAGITYRQLDYWARTDLVKPSIRTARGSGSQRLYSFKDVLVLKIVKRLLDTGISLQNIRLAVESLRDRGVNDLAELTLVSDGTTVYECRSNDEVIDLLAGGQGVFGIAVPGILKELSGTITSFPAERIVEEDETDVVVGLDELAARRKRKSS</sequence>
<feature type="domain" description="HTH merR-type" evidence="2">
    <location>
        <begin position="42"/>
        <end position="114"/>
    </location>
</feature>
<name>A0A2X4RCF7_9CORY</name>
<gene>
    <name evidence="3" type="primary">hmrR</name>
    <name evidence="3" type="ORF">NCTC10288_01218</name>
</gene>
<evidence type="ECO:0000256" key="1">
    <source>
        <dbReference type="ARBA" id="ARBA00023125"/>
    </source>
</evidence>
<dbReference type="Proteomes" id="UP000249264">
    <property type="component" value="Chromosome 1"/>
</dbReference>
<evidence type="ECO:0000313" key="4">
    <source>
        <dbReference type="Proteomes" id="UP000249264"/>
    </source>
</evidence>
<dbReference type="InterPro" id="IPR009061">
    <property type="entry name" value="DNA-bd_dom_put_sf"/>
</dbReference>
<dbReference type="GO" id="GO:0003700">
    <property type="term" value="F:DNA-binding transcription factor activity"/>
    <property type="evidence" value="ECO:0007669"/>
    <property type="project" value="InterPro"/>
</dbReference>
<protein>
    <submittedName>
        <fullName evidence="3">Transcriptional regulator, MerR family</fullName>
    </submittedName>
</protein>
<dbReference type="SMART" id="SM00422">
    <property type="entry name" value="HTH_MERR"/>
    <property type="match status" value="1"/>
</dbReference>
<dbReference type="PANTHER" id="PTHR30204:SF3">
    <property type="entry name" value="HTH MERR-TYPE DOMAIN-CONTAINING PROTEIN"/>
    <property type="match status" value="1"/>
</dbReference>
<evidence type="ECO:0000313" key="3">
    <source>
        <dbReference type="EMBL" id="SQH99916.1"/>
    </source>
</evidence>
<dbReference type="EMBL" id="LS483460">
    <property type="protein sequence ID" value="SQH99916.1"/>
    <property type="molecule type" value="Genomic_DNA"/>
</dbReference>
<dbReference type="InterPro" id="IPR047057">
    <property type="entry name" value="MerR_fam"/>
</dbReference>
<dbReference type="PANTHER" id="PTHR30204">
    <property type="entry name" value="REDOX-CYCLING DRUG-SENSING TRANSCRIPTIONAL ACTIVATOR SOXR"/>
    <property type="match status" value="1"/>
</dbReference>
<organism evidence="3 4">
    <name type="scientific">Corynebacterium minutissimum</name>
    <dbReference type="NCBI Taxonomy" id="38301"/>
    <lineage>
        <taxon>Bacteria</taxon>
        <taxon>Bacillati</taxon>
        <taxon>Actinomycetota</taxon>
        <taxon>Actinomycetes</taxon>
        <taxon>Mycobacteriales</taxon>
        <taxon>Corynebacteriaceae</taxon>
        <taxon>Corynebacterium</taxon>
    </lineage>
</organism>
<dbReference type="Gene3D" id="1.10.1660.10">
    <property type="match status" value="1"/>
</dbReference>
<dbReference type="STRING" id="38301.NX84_07515"/>
<proteinExistence type="predicted"/>
<keyword evidence="1" id="KW-0238">DNA-binding</keyword>
<dbReference type="PROSITE" id="PS50937">
    <property type="entry name" value="HTH_MERR_2"/>
    <property type="match status" value="1"/>
</dbReference>
<dbReference type="SUPFAM" id="SSF46955">
    <property type="entry name" value="Putative DNA-binding domain"/>
    <property type="match status" value="1"/>
</dbReference>
<dbReference type="InterPro" id="IPR000551">
    <property type="entry name" value="MerR-type_HTH_dom"/>
</dbReference>
<dbReference type="KEGG" id="cmin:NCTC10288_01218"/>